<dbReference type="EMBL" id="LIZX01000138">
    <property type="protein sequence ID" value="KPJ65066.1"/>
    <property type="molecule type" value="Genomic_DNA"/>
</dbReference>
<gene>
    <name evidence="1" type="ORF">AMJ44_11130</name>
</gene>
<accession>A0A0S7XRL9</accession>
<evidence type="ECO:0000313" key="1">
    <source>
        <dbReference type="EMBL" id="KPJ65066.1"/>
    </source>
</evidence>
<evidence type="ECO:0000313" key="2">
    <source>
        <dbReference type="Proteomes" id="UP000051861"/>
    </source>
</evidence>
<proteinExistence type="predicted"/>
<dbReference type="PROSITE" id="PS51257">
    <property type="entry name" value="PROKAR_LIPOPROTEIN"/>
    <property type="match status" value="1"/>
</dbReference>
<name>A0A0S7XRL9_UNCSA</name>
<comment type="caution">
    <text evidence="1">The sequence shown here is derived from an EMBL/GenBank/DDBJ whole genome shotgun (WGS) entry which is preliminary data.</text>
</comment>
<dbReference type="AlphaFoldDB" id="A0A0S7XRL9"/>
<protein>
    <submittedName>
        <fullName evidence="1">Uncharacterized protein</fullName>
    </submittedName>
</protein>
<organism evidence="1 2">
    <name type="scientific">candidate division WOR-1 bacterium DG_54_3</name>
    <dbReference type="NCBI Taxonomy" id="1703775"/>
    <lineage>
        <taxon>Bacteria</taxon>
        <taxon>Bacillati</taxon>
        <taxon>Saganbacteria</taxon>
    </lineage>
</organism>
<sequence length="168" mass="19073">MKIRKLIIVVCFGAILPIVLLGGCNKKGTDSRIEPDFCLMRDYFPLSYGDNWTWEVVAYEVQEEFVDGDSSLGEPFTDVNGNGRYDFGEPYDDVNINGRYDGPNDPWLPGTPYADRNSNGQYDAPNGIWDLGERFLDLDDNGVCNKAQTLAFYASILYPNPQYHVMYR</sequence>
<reference evidence="1 2" key="1">
    <citation type="journal article" date="2015" name="Microbiome">
        <title>Genomic resolution of linkages in carbon, nitrogen, and sulfur cycling among widespread estuary sediment bacteria.</title>
        <authorList>
            <person name="Baker B.J."/>
            <person name="Lazar C.S."/>
            <person name="Teske A.P."/>
            <person name="Dick G.J."/>
        </authorList>
    </citation>
    <scope>NUCLEOTIDE SEQUENCE [LARGE SCALE GENOMIC DNA]</scope>
    <source>
        <strain evidence="1">DG_54_3</strain>
    </source>
</reference>
<dbReference type="Proteomes" id="UP000051861">
    <property type="component" value="Unassembled WGS sequence"/>
</dbReference>